<protein>
    <recommendedName>
        <fullName evidence="3">ADP-ribosylglycohydrolase</fullName>
    </recommendedName>
</protein>
<keyword evidence="2" id="KW-1185">Reference proteome</keyword>
<gene>
    <name evidence="1" type="ORF">ACFOPQ_04345</name>
</gene>
<dbReference type="Proteomes" id="UP001595748">
    <property type="component" value="Unassembled WGS sequence"/>
</dbReference>
<sequence>MSPTIPVPTALGRVIDLKYPSNRWAVLGSLGAAAASKVAGRSWAGSARVGLSGFAAWALARELDPDASRTANVALPIAALATFQAGEEAGELDELAALLPAFATLAGLRLATASTGDAPRWYDHLAVTGVSALTGQSGNHAMALLPALSALASMLARDGREPPAWLAPLAAAAGLMPRGPEEPDLTNHRQGVSGGLAGLALALSPLLTPREQVDSEMDNGEGKISPQRLQAARLLGVLGVGLGLTGDQARAGIPLAAATAVIASRRVLRG</sequence>
<name>A0ABV8A2X3_9DEIO</name>
<reference evidence="2" key="1">
    <citation type="journal article" date="2019" name="Int. J. Syst. Evol. Microbiol.">
        <title>The Global Catalogue of Microorganisms (GCM) 10K type strain sequencing project: providing services to taxonomists for standard genome sequencing and annotation.</title>
        <authorList>
            <consortium name="The Broad Institute Genomics Platform"/>
            <consortium name="The Broad Institute Genome Sequencing Center for Infectious Disease"/>
            <person name="Wu L."/>
            <person name="Ma J."/>
        </authorList>
    </citation>
    <scope>NUCLEOTIDE SEQUENCE [LARGE SCALE GENOMIC DNA]</scope>
    <source>
        <strain evidence="2">CCTCC AB 2013263</strain>
    </source>
</reference>
<proteinExistence type="predicted"/>
<evidence type="ECO:0000313" key="1">
    <source>
        <dbReference type="EMBL" id="MFC3859993.1"/>
    </source>
</evidence>
<dbReference type="RefSeq" id="WP_380076145.1">
    <property type="nucleotide sequence ID" value="NZ_JBHRZF010000042.1"/>
</dbReference>
<evidence type="ECO:0000313" key="2">
    <source>
        <dbReference type="Proteomes" id="UP001595748"/>
    </source>
</evidence>
<accession>A0ABV8A2X3</accession>
<dbReference type="EMBL" id="JBHRZF010000042">
    <property type="protein sequence ID" value="MFC3859993.1"/>
    <property type="molecule type" value="Genomic_DNA"/>
</dbReference>
<organism evidence="1 2">
    <name type="scientific">Deinococcus antarcticus</name>
    <dbReference type="NCBI Taxonomy" id="1298767"/>
    <lineage>
        <taxon>Bacteria</taxon>
        <taxon>Thermotogati</taxon>
        <taxon>Deinococcota</taxon>
        <taxon>Deinococci</taxon>
        <taxon>Deinococcales</taxon>
        <taxon>Deinococcaceae</taxon>
        <taxon>Deinococcus</taxon>
    </lineage>
</organism>
<evidence type="ECO:0008006" key="3">
    <source>
        <dbReference type="Google" id="ProtNLM"/>
    </source>
</evidence>
<comment type="caution">
    <text evidence="1">The sequence shown here is derived from an EMBL/GenBank/DDBJ whole genome shotgun (WGS) entry which is preliminary data.</text>
</comment>